<dbReference type="HAMAP" id="MF_00460">
    <property type="entry name" value="UPF0125_RnfH"/>
    <property type="match status" value="1"/>
</dbReference>
<dbReference type="NCBIfam" id="NF002490">
    <property type="entry name" value="PRK01777.1"/>
    <property type="match status" value="1"/>
</dbReference>
<dbReference type="PANTHER" id="PTHR37483:SF1">
    <property type="entry name" value="UPF0125 PROTEIN RATB"/>
    <property type="match status" value="1"/>
</dbReference>
<evidence type="ECO:0000313" key="5">
    <source>
        <dbReference type="Proteomes" id="UP001520878"/>
    </source>
</evidence>
<dbReference type="SUPFAM" id="SSF54285">
    <property type="entry name" value="MoaD/ThiS"/>
    <property type="match status" value="1"/>
</dbReference>
<dbReference type="Proteomes" id="UP001520878">
    <property type="component" value="Unassembled WGS sequence"/>
</dbReference>
<comment type="similarity">
    <text evidence="1 2">Belongs to the UPF0125 (RnfH) family.</text>
</comment>
<reference evidence="4 5" key="1">
    <citation type="submission" date="2021-10" db="EMBL/GenBank/DDBJ databases">
        <title>Draft genome of Aestuariibacter halophilus JC2043.</title>
        <authorList>
            <person name="Emsley S.A."/>
            <person name="Pfannmuller K.M."/>
            <person name="Ushijima B."/>
            <person name="Saw J.H."/>
            <person name="Videau P."/>
        </authorList>
    </citation>
    <scope>NUCLEOTIDE SEQUENCE [LARGE SCALE GENOMIC DNA]</scope>
    <source>
        <strain evidence="4 5">JC2043</strain>
    </source>
</reference>
<comment type="caution">
    <text evidence="4">The sequence shown here is derived from an EMBL/GenBank/DDBJ whole genome shotgun (WGS) entry which is preliminary data.</text>
</comment>
<protein>
    <recommendedName>
        <fullName evidence="2">UPF0125 protein LJ739_03570</fullName>
    </recommendedName>
</protein>
<evidence type="ECO:0000313" key="4">
    <source>
        <dbReference type="EMBL" id="MCC2615314.1"/>
    </source>
</evidence>
<dbReference type="PANTHER" id="PTHR37483">
    <property type="entry name" value="UPF0125 PROTEIN RATB"/>
    <property type="match status" value="1"/>
</dbReference>
<evidence type="ECO:0000256" key="1">
    <source>
        <dbReference type="ARBA" id="ARBA00010645"/>
    </source>
</evidence>
<dbReference type="InterPro" id="IPR005346">
    <property type="entry name" value="RnfH"/>
</dbReference>
<gene>
    <name evidence="4" type="ORF">LJ739_03570</name>
</gene>
<dbReference type="InterPro" id="IPR016155">
    <property type="entry name" value="Mopterin_synth/thiamin_S_b"/>
</dbReference>
<dbReference type="Pfam" id="PF03658">
    <property type="entry name" value="Ub-RnfH"/>
    <property type="match status" value="1"/>
</dbReference>
<proteinExistence type="inferred from homology"/>
<feature type="region of interest" description="Disordered" evidence="3">
    <location>
        <begin position="87"/>
        <end position="108"/>
    </location>
</feature>
<evidence type="ECO:0000256" key="2">
    <source>
        <dbReference type="HAMAP-Rule" id="MF_00460"/>
    </source>
</evidence>
<dbReference type="InterPro" id="IPR037021">
    <property type="entry name" value="RnfH_sf"/>
</dbReference>
<sequence>MTDQQISVEVAYALPDKQSLLTVVVEKGCSVEDVIKASGVLRRYKDIDLSVNKVGIWNRTCKLSDTPKDGDRIEIYRPLIADPKEVRKRRAEKAKQEGRANKVTGGRV</sequence>
<dbReference type="Gene3D" id="3.10.20.280">
    <property type="entry name" value="RnfH-like"/>
    <property type="match status" value="1"/>
</dbReference>
<name>A0ABS8G3Z0_9ALTE</name>
<dbReference type="RefSeq" id="WP_229157220.1">
    <property type="nucleotide sequence ID" value="NZ_JAJEWP010000001.1"/>
</dbReference>
<evidence type="ECO:0000256" key="3">
    <source>
        <dbReference type="SAM" id="MobiDB-lite"/>
    </source>
</evidence>
<accession>A0ABS8G3Z0</accession>
<dbReference type="EMBL" id="JAJEWP010000001">
    <property type="protein sequence ID" value="MCC2615314.1"/>
    <property type="molecule type" value="Genomic_DNA"/>
</dbReference>
<organism evidence="4 5">
    <name type="scientific">Fluctibacter halophilus</name>
    <dbReference type="NCBI Taxonomy" id="226011"/>
    <lineage>
        <taxon>Bacteria</taxon>
        <taxon>Pseudomonadati</taxon>
        <taxon>Pseudomonadota</taxon>
        <taxon>Gammaproteobacteria</taxon>
        <taxon>Alteromonadales</taxon>
        <taxon>Alteromonadaceae</taxon>
        <taxon>Fluctibacter</taxon>
    </lineage>
</organism>
<keyword evidence="5" id="KW-1185">Reference proteome</keyword>